<organism evidence="1 2">
    <name type="scientific">Potamilus streckersoni</name>
    <dbReference type="NCBI Taxonomy" id="2493646"/>
    <lineage>
        <taxon>Eukaryota</taxon>
        <taxon>Metazoa</taxon>
        <taxon>Spiralia</taxon>
        <taxon>Lophotrochozoa</taxon>
        <taxon>Mollusca</taxon>
        <taxon>Bivalvia</taxon>
        <taxon>Autobranchia</taxon>
        <taxon>Heteroconchia</taxon>
        <taxon>Palaeoheterodonta</taxon>
        <taxon>Unionida</taxon>
        <taxon>Unionoidea</taxon>
        <taxon>Unionidae</taxon>
        <taxon>Ambleminae</taxon>
        <taxon>Lampsilini</taxon>
        <taxon>Potamilus</taxon>
    </lineage>
</organism>
<protein>
    <submittedName>
        <fullName evidence="1">Uncharacterized protein</fullName>
    </submittedName>
</protein>
<gene>
    <name evidence="1" type="ORF">CHS0354_025595</name>
</gene>
<reference evidence="1" key="1">
    <citation type="journal article" date="2021" name="Genome Biol. Evol.">
        <title>A High-Quality Reference Genome for a Parasitic Bivalve with Doubly Uniparental Inheritance (Bivalvia: Unionida).</title>
        <authorList>
            <person name="Smith C.H."/>
        </authorList>
    </citation>
    <scope>NUCLEOTIDE SEQUENCE</scope>
    <source>
        <strain evidence="1">CHS0354</strain>
    </source>
</reference>
<dbReference type="EMBL" id="JAEAOA010001522">
    <property type="protein sequence ID" value="KAK3583463.1"/>
    <property type="molecule type" value="Genomic_DNA"/>
</dbReference>
<evidence type="ECO:0000313" key="2">
    <source>
        <dbReference type="Proteomes" id="UP001195483"/>
    </source>
</evidence>
<evidence type="ECO:0000313" key="1">
    <source>
        <dbReference type="EMBL" id="KAK3583463.1"/>
    </source>
</evidence>
<dbReference type="Proteomes" id="UP001195483">
    <property type="component" value="Unassembled WGS sequence"/>
</dbReference>
<name>A0AAE0S1P8_9BIVA</name>
<sequence length="225" mass="25049">MAEIKSAASDGRWYYVYNKYASYPPVMSHTFQVTYAGKAPPAGYCYTSFRVSPLTTPISSTSHPSTLSSTAEPQPWANTDLMNSNRVSVMHVDSWPTGNGVHYRMNGKCDFYIQSEIPANSLNINVTFNKPTIHYQSGEKFIKLIKSALSLTQHWIADITSSAADGRWYYVYNIYNTYPPVMSYTFQVTYAGQTLPTGYCYTSLHGDHSNVTDVIGVTSSGVFSV</sequence>
<reference evidence="1" key="2">
    <citation type="journal article" date="2021" name="Genome Biol. Evol.">
        <title>Developing a high-quality reference genome for a parasitic bivalve with doubly uniparental inheritance (Bivalvia: Unionida).</title>
        <authorList>
            <person name="Smith C.H."/>
        </authorList>
    </citation>
    <scope>NUCLEOTIDE SEQUENCE</scope>
    <source>
        <strain evidence="1">CHS0354</strain>
        <tissue evidence="1">Mantle</tissue>
    </source>
</reference>
<dbReference type="AlphaFoldDB" id="A0AAE0S1P8"/>
<keyword evidence="2" id="KW-1185">Reference proteome</keyword>
<reference evidence="1" key="3">
    <citation type="submission" date="2023-05" db="EMBL/GenBank/DDBJ databases">
        <authorList>
            <person name="Smith C.H."/>
        </authorList>
    </citation>
    <scope>NUCLEOTIDE SEQUENCE</scope>
    <source>
        <strain evidence="1">CHS0354</strain>
        <tissue evidence="1">Mantle</tissue>
    </source>
</reference>
<proteinExistence type="predicted"/>
<accession>A0AAE0S1P8</accession>
<comment type="caution">
    <text evidence="1">The sequence shown here is derived from an EMBL/GenBank/DDBJ whole genome shotgun (WGS) entry which is preliminary data.</text>
</comment>